<keyword evidence="3" id="KW-1185">Reference proteome</keyword>
<evidence type="ECO:0000313" key="2">
    <source>
        <dbReference type="EMBL" id="MDR9897317.1"/>
    </source>
</evidence>
<gene>
    <name evidence="2" type="ORF">G7B40_022510</name>
</gene>
<comment type="caution">
    <text evidence="2">The sequence shown here is derived from an EMBL/GenBank/DDBJ whole genome shotgun (WGS) entry which is preliminary data.</text>
</comment>
<dbReference type="RefSeq" id="WP_208352478.1">
    <property type="nucleotide sequence ID" value="NZ_JAALHA020000012.1"/>
</dbReference>
<accession>A0AAP5MAX7</accession>
<organism evidence="2 3">
    <name type="scientific">Aetokthonos hydrillicola Thurmond2011</name>
    <dbReference type="NCBI Taxonomy" id="2712845"/>
    <lineage>
        <taxon>Bacteria</taxon>
        <taxon>Bacillati</taxon>
        <taxon>Cyanobacteriota</taxon>
        <taxon>Cyanophyceae</taxon>
        <taxon>Nostocales</taxon>
        <taxon>Hapalosiphonaceae</taxon>
        <taxon>Aetokthonos</taxon>
    </lineage>
</organism>
<dbReference type="InterPro" id="IPR000572">
    <property type="entry name" value="OxRdtase_Mopterin-bd_dom"/>
</dbReference>
<reference evidence="3" key="1">
    <citation type="journal article" date="2021" name="Science">
        <title>Hunting the eagle killer: A cyanobacterial neurotoxin causes vacuolar myelinopathy.</title>
        <authorList>
            <person name="Breinlinger S."/>
            <person name="Phillips T.J."/>
            <person name="Haram B.N."/>
            <person name="Mares J."/>
            <person name="Martinez Yerena J.A."/>
            <person name="Hrouzek P."/>
            <person name="Sobotka R."/>
            <person name="Henderson W.M."/>
            <person name="Schmieder P."/>
            <person name="Williams S.M."/>
            <person name="Lauderdale J.D."/>
            <person name="Wilde H.D."/>
            <person name="Gerrin W."/>
            <person name="Kust A."/>
            <person name="Washington J.W."/>
            <person name="Wagner C."/>
            <person name="Geier B."/>
            <person name="Liebeke M."/>
            <person name="Enke H."/>
            <person name="Niedermeyer T.H.J."/>
            <person name="Wilde S.B."/>
        </authorList>
    </citation>
    <scope>NUCLEOTIDE SEQUENCE [LARGE SCALE GENOMIC DNA]</scope>
    <source>
        <strain evidence="3">Thurmond2011</strain>
    </source>
</reference>
<dbReference type="SUPFAM" id="SSF56524">
    <property type="entry name" value="Oxidoreductase molybdopterin-binding domain"/>
    <property type="match status" value="1"/>
</dbReference>
<dbReference type="Gene3D" id="3.90.420.10">
    <property type="entry name" value="Oxidoreductase, molybdopterin-binding domain"/>
    <property type="match status" value="1"/>
</dbReference>
<dbReference type="EMBL" id="JAALHA020000012">
    <property type="protein sequence ID" value="MDR9897317.1"/>
    <property type="molecule type" value="Genomic_DNA"/>
</dbReference>
<dbReference type="Pfam" id="PF00174">
    <property type="entry name" value="Oxidored_molyb"/>
    <property type="match status" value="1"/>
</dbReference>
<protein>
    <submittedName>
        <fullName evidence="2">Molybdopterin-dependent oxidoreductase</fullName>
    </submittedName>
</protein>
<name>A0AAP5MAX7_9CYAN</name>
<evidence type="ECO:0000313" key="3">
    <source>
        <dbReference type="Proteomes" id="UP000667802"/>
    </source>
</evidence>
<dbReference type="AlphaFoldDB" id="A0AAP5MAX7"/>
<proteinExistence type="predicted"/>
<dbReference type="InterPro" id="IPR036374">
    <property type="entry name" value="OxRdtase_Mopterin-bd_sf"/>
</dbReference>
<feature type="domain" description="Oxidoreductase molybdopterin-binding" evidence="1">
    <location>
        <begin position="45"/>
        <end position="193"/>
    </location>
</feature>
<dbReference type="Proteomes" id="UP000667802">
    <property type="component" value="Unassembled WGS sequence"/>
</dbReference>
<sequence>MHISRRIAIVSLTLSMLGLGQPTLAEKNYSASEQYTQCLGGTSEKFRVSGQVKESKTFTLSDLQALPASKVTVTFASGQGQETHTYIGVPLWQLIQSVGGLKTNTNVNNVKNYFLRQYVVAEGTDCYQAVVAVGEIEPNFEGKQVLVAYAEEDSSNNQTLLTDQGFARLVVPGDQKGGRYVSNIRRIVVRSAPDLSSKPHYFAQP</sequence>
<evidence type="ECO:0000259" key="1">
    <source>
        <dbReference type="Pfam" id="PF00174"/>
    </source>
</evidence>